<dbReference type="VEuPathDB" id="TriTrypDB:LMJLV39_130015000"/>
<feature type="compositionally biased region" description="Low complexity" evidence="1">
    <location>
        <begin position="879"/>
        <end position="898"/>
    </location>
</feature>
<feature type="region of interest" description="Disordered" evidence="1">
    <location>
        <begin position="637"/>
        <end position="713"/>
    </location>
</feature>
<organism evidence="2 3">
    <name type="scientific">Leishmania major</name>
    <dbReference type="NCBI Taxonomy" id="5664"/>
    <lineage>
        <taxon>Eukaryota</taxon>
        <taxon>Discoba</taxon>
        <taxon>Euglenozoa</taxon>
        <taxon>Kinetoplastea</taxon>
        <taxon>Metakinetoplastina</taxon>
        <taxon>Trypanosomatida</taxon>
        <taxon>Trypanosomatidae</taxon>
        <taxon>Leishmaniinae</taxon>
        <taxon>Leishmania</taxon>
    </lineage>
</organism>
<feature type="compositionally biased region" description="Polar residues" evidence="1">
    <location>
        <begin position="833"/>
        <end position="856"/>
    </location>
</feature>
<feature type="region of interest" description="Disordered" evidence="1">
    <location>
        <begin position="879"/>
        <end position="912"/>
    </location>
</feature>
<protein>
    <submittedName>
        <fullName evidence="2">Uncharacterized protein</fullName>
    </submittedName>
</protein>
<feature type="region of interest" description="Disordered" evidence="1">
    <location>
        <begin position="1226"/>
        <end position="1284"/>
    </location>
</feature>
<accession>Q4QG46</accession>
<keyword evidence="3" id="KW-1185">Reference proteome</keyword>
<evidence type="ECO:0000256" key="1">
    <source>
        <dbReference type="SAM" id="MobiDB-lite"/>
    </source>
</evidence>
<dbReference type="InParanoid" id="Q4QG46"/>
<dbReference type="RefSeq" id="XP_001681852.1">
    <property type="nucleotide sequence ID" value="XM_001681800.1"/>
</dbReference>
<dbReference type="EMBL" id="FR796409">
    <property type="protein sequence ID" value="CAJ02946.1"/>
    <property type="molecule type" value="Genomic_DNA"/>
</dbReference>
<sequence length="1445" mass="157510">MANKARDIIRGIFSPRQGELECVLSGFLTRENYALMRRFWVPFLTTELRDKWYIDAVMLSVLGRNHWQSWGQPKEAACVALSREEVLQLNRKRRECYDRLRERLAVLSGALMEKGDHRGKKGDRETLLADNHCHEVAVAGVSAVESDGISCSGKVGTHKSPDASLLGRTSAPKPDQHSVPGATTTVQRQEPLSVLLMRLQTTVSTSFDCFDLIAARIPAAIVSSLTNQYFSSSTPVVYEQVAYQEKKIGDLDVLSFFVSIEARRQLLNGRVPADMNRNATSNMKGHNNGDPGDFVPFAREEKEDPIQTTQQLYSAVCHAGLVVTTACSSMVLTVLFHLADVLRERQAFRENKAKAAQLGVALEQLIGHKAAPVHAYSEKAVEKLEALKRDVVTGEMSLTVLAKELVLRFRSENRAKIEKLRDCYPDLFAYLEMAATPEERQDFDVMRLLSGIALKLMFLTGGGQRSIVADDRRVPAGGNRITDDVALSAMLEVPMLNLICWIGCMMGMPIMSSHGLLAPQHQGKRPLTLVEMDECCGAMRVLFQAVGALPCGNACPQNIKEWFPLFPFYAVNSEGKRVLLYLYTAQVTAIQRVPLTLQKDMTLLSFATALTRAIGGGVADISNYFFEPNFTVGHSPCNTDSNSDMASEDATQRSASASEPMLPSMSGSGASWSESPAFECRTSPSVSPSPTTADGKACRDEHRSSSASSDASSACSTLMEENLNIDVYTCMNPQMQLYVRCSTEATTHRHGVTELTPFVSTTFYCSTRDIEADRPDIAPAIRHAVPKLLPSEGLLTLRWTSGEPLLTFCPGDLVSVMAERVATSAAGGGDATRVSSSQQQEQLPTSSAPDFTSATPRVSEGNGALDALMSGKEGAIGAADDNSGNAAAARARTHLATIDEPEKHSSDTVSSLHRHAGAYNPALEDDSMTMSSGDCAVLETAHAYQGVMHDVLGLHEKVSRRIGVQWKVLEVLPCSQLARQSCRMNGSNSSSAVAAAGKQDESDKHNAYYREVVLHVTAPDMLLAVPLRILTIGHERASMSAFTFVDPNDDTVCWSNPNLIASILNGDKSQDGGKSSRPALADVMAAEANELMLPAAVAAAVRGGHPVPNGLPCDTEEALHSIYYSIGVLLGNAITNGVHFTAPIAPLAFLLMKKAIMSGDYSFKNFMWLEPADGNLLSPTLLLSSAYEILNMTDHQYVAFLHMRALGNPDSHIFPVVHSLADEIREGKASLQQQEQQQEHSQASSSKQQQRRQGSESVKLCLHQRSRDATNASTPLDRSLNTPRTPASVLGYLESIQAYNRTGSAFYRSHCDMSNDSGGGGSCVHSFLLGAHVPLRDAIQEYREQVQRQQTKAMNSSAPPLVRNSRSNDQLHGRLPSRREYISLYLANDLAWSPVRRDGHGAKNKELWASMARGFMASSLAKSPLMTRCCSRVIREVLCVPRTAS</sequence>
<feature type="compositionally biased region" description="Low complexity" evidence="1">
    <location>
        <begin position="663"/>
        <end position="692"/>
    </location>
</feature>
<reference evidence="2 3" key="1">
    <citation type="journal article" date="2005" name="Science">
        <title>The genome of the kinetoplastid parasite, Leishmania major.</title>
        <authorList>
            <person name="Ivens A.C."/>
            <person name="Peacock C.S."/>
            <person name="Worthey E.A."/>
            <person name="Murphy L."/>
            <person name="Aggarwal G."/>
            <person name="Berriman M."/>
            <person name="Sisk E."/>
            <person name="Rajandream M.A."/>
            <person name="Adlem E."/>
            <person name="Aert R."/>
            <person name="Anupama A."/>
            <person name="Apostolou Z."/>
            <person name="Attipoe P."/>
            <person name="Bason N."/>
            <person name="Bauser C."/>
            <person name="Beck A."/>
            <person name="Beverley S.M."/>
            <person name="Bianchettin G."/>
            <person name="Borzym K."/>
            <person name="Bothe G."/>
            <person name="Bruschi C.V."/>
            <person name="Collins M."/>
            <person name="Cadag E."/>
            <person name="Ciarloni L."/>
            <person name="Clayton C."/>
            <person name="Coulson R.M."/>
            <person name="Cronin A."/>
            <person name="Cruz A.K."/>
            <person name="Davies R.M."/>
            <person name="De Gaudenzi J."/>
            <person name="Dobson D.E."/>
            <person name="Duesterhoeft A."/>
            <person name="Fazelina G."/>
            <person name="Fosker N."/>
            <person name="Frasch A.C."/>
            <person name="Fraser A."/>
            <person name="Fuchs M."/>
            <person name="Gabel C."/>
            <person name="Goble A."/>
            <person name="Goffeau A."/>
            <person name="Harris D."/>
            <person name="Hertz-Fowler C."/>
            <person name="Hilbert H."/>
            <person name="Horn D."/>
            <person name="Huang Y."/>
            <person name="Klages S."/>
            <person name="Knights A."/>
            <person name="Kube M."/>
            <person name="Larke N."/>
            <person name="Litvin L."/>
            <person name="Lord A."/>
            <person name="Louie T."/>
            <person name="Marra M."/>
            <person name="Masuy D."/>
            <person name="Matthews K."/>
            <person name="Michaeli S."/>
            <person name="Mottram J.C."/>
            <person name="Muller-Auer S."/>
            <person name="Munden H."/>
            <person name="Nelson S."/>
            <person name="Norbertczak H."/>
            <person name="Oliver K."/>
            <person name="O'neil S."/>
            <person name="Pentony M."/>
            <person name="Pohl T.M."/>
            <person name="Price C."/>
            <person name="Purnelle B."/>
            <person name="Quail M.A."/>
            <person name="Rabbinowitsch E."/>
            <person name="Reinhardt R."/>
            <person name="Rieger M."/>
            <person name="Rinta J."/>
            <person name="Robben J."/>
            <person name="Robertson L."/>
            <person name="Ruiz J.C."/>
            <person name="Rutter S."/>
            <person name="Saunders D."/>
            <person name="Schafer M."/>
            <person name="Schein J."/>
            <person name="Schwartz D.C."/>
            <person name="Seeger K."/>
            <person name="Seyler A."/>
            <person name="Sharp S."/>
            <person name="Shin H."/>
            <person name="Sivam D."/>
            <person name="Squares R."/>
            <person name="Squares S."/>
            <person name="Tosato V."/>
            <person name="Vogt C."/>
            <person name="Volckaert G."/>
            <person name="Wambutt R."/>
            <person name="Warren T."/>
            <person name="Wedler H."/>
            <person name="Woodward J."/>
            <person name="Zhou S."/>
            <person name="Zimmermann W."/>
            <person name="Smith D.F."/>
            <person name="Blackwell J.M."/>
            <person name="Stuart K.D."/>
            <person name="Barrell B."/>
            <person name="Myler P.J."/>
        </authorList>
    </citation>
    <scope>NUCLEOTIDE SEQUENCE [LARGE SCALE GENOMIC DNA]</scope>
    <source>
        <strain evidence="3">MHOM/IL/81/Friedlin</strain>
    </source>
</reference>
<dbReference type="Proteomes" id="UP000000542">
    <property type="component" value="Chromosome 13"/>
</dbReference>
<dbReference type="OMA" id="MWLEPAD"/>
<evidence type="ECO:0000313" key="3">
    <source>
        <dbReference type="Proteomes" id="UP000000542"/>
    </source>
</evidence>
<feature type="compositionally biased region" description="Low complexity" evidence="1">
    <location>
        <begin position="1229"/>
        <end position="1257"/>
    </location>
</feature>
<dbReference type="GeneID" id="5650137"/>
<dbReference type="VEuPathDB" id="TriTrypDB:LmjF.13.1080"/>
<evidence type="ECO:0000313" key="2">
    <source>
        <dbReference type="EMBL" id="CAJ02946.1"/>
    </source>
</evidence>
<dbReference type="VEuPathDB" id="TriTrypDB:LMJSD75_130015000"/>
<feature type="compositionally biased region" description="Polar residues" evidence="1">
    <location>
        <begin position="1269"/>
        <end position="1284"/>
    </location>
</feature>
<feature type="compositionally biased region" description="Polar residues" evidence="1">
    <location>
        <begin position="1351"/>
        <end position="1368"/>
    </location>
</feature>
<feature type="region of interest" description="Disordered" evidence="1">
    <location>
        <begin position="155"/>
        <end position="183"/>
    </location>
</feature>
<dbReference type="KEGG" id="lma:LMJF_13_1080"/>
<proteinExistence type="predicted"/>
<reference evidence="2 3" key="2">
    <citation type="journal article" date="2011" name="Genome Res.">
        <title>Chromosome and gene copy number variation allow major structural change between species and strains of Leishmania.</title>
        <authorList>
            <person name="Rogers M.B."/>
            <person name="Hilley J.D."/>
            <person name="Dickens N.J."/>
            <person name="Wilkes J."/>
            <person name="Bates P.A."/>
            <person name="Depledge D.P."/>
            <person name="Harris D."/>
            <person name="Her Y."/>
            <person name="Herzyk P."/>
            <person name="Imamura H."/>
            <person name="Otto T.D."/>
            <person name="Sanders M."/>
            <person name="Seeger K."/>
            <person name="Dujardin J.C."/>
            <person name="Berriman M."/>
            <person name="Smith D.F."/>
            <person name="Hertz-Fowler C."/>
            <person name="Mottram J.C."/>
        </authorList>
    </citation>
    <scope>NUCLEOTIDE SEQUENCE [LARGE SCALE GENOMIC DNA]</scope>
    <source>
        <strain evidence="3">MHOM/IL/81/Friedlin</strain>
    </source>
</reference>
<feature type="region of interest" description="Disordered" evidence="1">
    <location>
        <begin position="826"/>
        <end position="864"/>
    </location>
</feature>
<feature type="region of interest" description="Disordered" evidence="1">
    <location>
        <begin position="1351"/>
        <end position="1372"/>
    </location>
</feature>
<name>Q4QG46_LEIMA</name>
<gene>
    <name evidence="2" type="ORF">LMJF_13_1080</name>
</gene>
<dbReference type="VEuPathDB" id="TriTrypDB:LMJFC_130016400"/>
<dbReference type="HOGENOM" id="CLU_251656_0_0_1"/>